<proteinExistence type="predicted"/>
<sequence>MRKFIFLLALVCPLTATAADPSQTVRTALSEHILPRFEQLVTTTQALETTSQTQCNAESEDLQAAFHTAFDAWIGVSHLRFGPTEVGDRAFALAFWPDTKGFTPKTLASLIQNEDPAVQDPEEFAHVSIAGRGFFALEFLLYDADLREMGTDTYRCELVQAITTNIHDNATAILTDWQETYSDTMLNPSETSVYRNEDEAVQELFKAFNAGLQFTSDTRLGRPLGTFDRPLPARAEARRSERSRRHIEVSLTALQELAAILAEGNPSLQQKFTEAFETSQARLTKVNDPRFASVTNVQDRFLLELVQQSIDHIREISATELGPKLGVAAGFNSLDGD</sequence>
<accession>A0A126V264</accession>
<comment type="subcellular location">
    <subcellularLocation>
        <location evidence="1">Cell envelope</location>
    </subcellularLocation>
</comment>
<gene>
    <name evidence="5" type="ORF">RC74_14180</name>
</gene>
<feature type="chain" id="PRO_5007443515" evidence="3">
    <location>
        <begin position="19"/>
        <end position="337"/>
    </location>
</feature>
<dbReference type="RefSeq" id="WP_039001223.1">
    <property type="nucleotide sequence ID" value="NZ_CP014327.1"/>
</dbReference>
<dbReference type="OrthoDB" id="5729110at2"/>
<evidence type="ECO:0000256" key="3">
    <source>
        <dbReference type="SAM" id="SignalP"/>
    </source>
</evidence>
<evidence type="ECO:0000313" key="5">
    <source>
        <dbReference type="EMBL" id="AML52267.1"/>
    </source>
</evidence>
<keyword evidence="6" id="KW-1185">Reference proteome</keyword>
<evidence type="ECO:0000259" key="4">
    <source>
        <dbReference type="Pfam" id="PF09375"/>
    </source>
</evidence>
<reference evidence="5 6" key="1">
    <citation type="submission" date="2016-02" db="EMBL/GenBank/DDBJ databases">
        <title>Complete genome sequence of Halocynthiibacter arcticus PAMC 20958t from arctic marine sediment.</title>
        <authorList>
            <person name="Lee Y.M."/>
            <person name="Baek K."/>
            <person name="Lee H.K."/>
            <person name="Shin S.C."/>
        </authorList>
    </citation>
    <scope>NUCLEOTIDE SEQUENCE [LARGE SCALE GENOMIC DNA]</scope>
    <source>
        <strain evidence="5">PAMC 20958</strain>
    </source>
</reference>
<evidence type="ECO:0000313" key="6">
    <source>
        <dbReference type="Proteomes" id="UP000070371"/>
    </source>
</evidence>
<dbReference type="InterPro" id="IPR038352">
    <property type="entry name" value="Imelysin_sf"/>
</dbReference>
<feature type="signal peptide" evidence="3">
    <location>
        <begin position="1"/>
        <end position="18"/>
    </location>
</feature>
<dbReference type="CDD" id="cd14659">
    <property type="entry name" value="Imelysin-like_IPPA"/>
    <property type="match status" value="1"/>
</dbReference>
<evidence type="ECO:0000256" key="2">
    <source>
        <dbReference type="ARBA" id="ARBA00022729"/>
    </source>
</evidence>
<name>A0A126V264_9RHOB</name>
<dbReference type="EMBL" id="CP014327">
    <property type="protein sequence ID" value="AML52267.1"/>
    <property type="molecule type" value="Genomic_DNA"/>
</dbReference>
<evidence type="ECO:0000256" key="1">
    <source>
        <dbReference type="ARBA" id="ARBA00004196"/>
    </source>
</evidence>
<keyword evidence="2 3" id="KW-0732">Signal</keyword>
<dbReference type="GO" id="GO:0030313">
    <property type="term" value="C:cell envelope"/>
    <property type="evidence" value="ECO:0007669"/>
    <property type="project" value="UniProtKB-SubCell"/>
</dbReference>
<organism evidence="5 6">
    <name type="scientific">Falsihalocynthiibacter arcticus</name>
    <dbReference type="NCBI Taxonomy" id="1579316"/>
    <lineage>
        <taxon>Bacteria</taxon>
        <taxon>Pseudomonadati</taxon>
        <taxon>Pseudomonadota</taxon>
        <taxon>Alphaproteobacteria</taxon>
        <taxon>Rhodobacterales</taxon>
        <taxon>Roseobacteraceae</taxon>
        <taxon>Falsihalocynthiibacter</taxon>
    </lineage>
</organism>
<dbReference type="KEGG" id="hat:RC74_14180"/>
<protein>
    <submittedName>
        <fullName evidence="5">Peptidase M75</fullName>
    </submittedName>
</protein>
<dbReference type="InterPro" id="IPR018976">
    <property type="entry name" value="Imelysin-like"/>
</dbReference>
<dbReference type="Pfam" id="PF09375">
    <property type="entry name" value="Peptidase_M75"/>
    <property type="match status" value="1"/>
</dbReference>
<dbReference type="Proteomes" id="UP000070371">
    <property type="component" value="Chromosome"/>
</dbReference>
<dbReference type="AlphaFoldDB" id="A0A126V264"/>
<feature type="domain" description="Imelysin-like" evidence="4">
    <location>
        <begin position="33"/>
        <end position="311"/>
    </location>
</feature>
<dbReference type="InterPro" id="IPR034984">
    <property type="entry name" value="Imelysin-like_IPPA"/>
</dbReference>
<dbReference type="STRING" id="1579316.RC74_14180"/>
<dbReference type="Gene3D" id="1.20.1420.20">
    <property type="entry name" value="M75 peptidase, HXXE motif"/>
    <property type="match status" value="1"/>
</dbReference>